<proteinExistence type="inferred from homology"/>
<dbReference type="PROSITE" id="PS00868">
    <property type="entry name" value="CYS_MET_METAB_PP"/>
    <property type="match status" value="1"/>
</dbReference>
<protein>
    <submittedName>
        <fullName evidence="4">Cystathionine gamma-synthase</fullName>
        <ecNumber evidence="4">2.5.1.48</ecNumber>
    </submittedName>
</protein>
<dbReference type="SUPFAM" id="SSF53383">
    <property type="entry name" value="PLP-dependent transferases"/>
    <property type="match status" value="1"/>
</dbReference>
<keyword evidence="2 3" id="KW-0663">Pyridoxal phosphate</keyword>
<dbReference type="EC" id="2.5.1.48" evidence="4"/>
<evidence type="ECO:0000313" key="5">
    <source>
        <dbReference type="Proteomes" id="UP001629953"/>
    </source>
</evidence>
<reference evidence="4 5" key="1">
    <citation type="journal article" date="2013" name="Int. J. Syst. Evol. Microbiol.">
        <title>Celerinatantimonas yamalensis sp. nov., a cold-adapted diazotrophic bacterium from a cold permafrost brine.</title>
        <authorList>
            <person name="Shcherbakova V."/>
            <person name="Chuvilskaya N."/>
            <person name="Rivkina E."/>
            <person name="Demidov N."/>
            <person name="Uchaeva V."/>
            <person name="Suetin S."/>
            <person name="Suzina N."/>
            <person name="Gilichinsky D."/>
        </authorList>
    </citation>
    <scope>NUCLEOTIDE SEQUENCE [LARGE SCALE GENOMIC DNA]</scope>
    <source>
        <strain evidence="4 5">C7</strain>
    </source>
</reference>
<dbReference type="Gene3D" id="3.90.1150.10">
    <property type="entry name" value="Aspartate Aminotransferase, domain 1"/>
    <property type="match status" value="1"/>
</dbReference>
<organism evidence="4 5">
    <name type="scientific">Celerinatantimonas yamalensis</name>
    <dbReference type="NCBI Taxonomy" id="559956"/>
    <lineage>
        <taxon>Bacteria</taxon>
        <taxon>Pseudomonadati</taxon>
        <taxon>Pseudomonadota</taxon>
        <taxon>Gammaproteobacteria</taxon>
        <taxon>Celerinatantimonadaceae</taxon>
        <taxon>Celerinatantimonas</taxon>
    </lineage>
</organism>
<dbReference type="GO" id="GO:0003962">
    <property type="term" value="F:cystathionine gamma-synthase activity"/>
    <property type="evidence" value="ECO:0007669"/>
    <property type="project" value="UniProtKB-EC"/>
</dbReference>
<dbReference type="InterPro" id="IPR015421">
    <property type="entry name" value="PyrdxlP-dep_Trfase_major"/>
</dbReference>
<evidence type="ECO:0000256" key="1">
    <source>
        <dbReference type="ARBA" id="ARBA00001933"/>
    </source>
</evidence>
<dbReference type="PANTHER" id="PTHR11808:SF75">
    <property type="entry name" value="CYSTATHIONINE GAMMA-SYNTHASE"/>
    <property type="match status" value="1"/>
</dbReference>
<evidence type="ECO:0000256" key="2">
    <source>
        <dbReference type="ARBA" id="ARBA00022898"/>
    </source>
</evidence>
<evidence type="ECO:0000313" key="4">
    <source>
        <dbReference type="EMBL" id="MFM2486095.1"/>
    </source>
</evidence>
<evidence type="ECO:0000256" key="3">
    <source>
        <dbReference type="RuleBase" id="RU362118"/>
    </source>
</evidence>
<dbReference type="Pfam" id="PF01053">
    <property type="entry name" value="Cys_Met_Meta_PP"/>
    <property type="match status" value="1"/>
</dbReference>
<name>A0ABW9G8T6_9GAMM</name>
<dbReference type="RefSeq" id="WP_408624376.1">
    <property type="nucleotide sequence ID" value="NZ_JBEQCT010000007.1"/>
</dbReference>
<dbReference type="PANTHER" id="PTHR11808">
    <property type="entry name" value="TRANS-SULFURATION ENZYME FAMILY MEMBER"/>
    <property type="match status" value="1"/>
</dbReference>
<dbReference type="EMBL" id="JBEQCT010000007">
    <property type="protein sequence ID" value="MFM2486095.1"/>
    <property type="molecule type" value="Genomic_DNA"/>
</dbReference>
<keyword evidence="4" id="KW-0808">Transferase</keyword>
<dbReference type="InterPro" id="IPR000277">
    <property type="entry name" value="Cys/Met-Metab_PyrdxlP-dep_enz"/>
</dbReference>
<dbReference type="PIRSF" id="PIRSF001434">
    <property type="entry name" value="CGS"/>
    <property type="match status" value="1"/>
</dbReference>
<keyword evidence="5" id="KW-1185">Reference proteome</keyword>
<dbReference type="InterPro" id="IPR011821">
    <property type="entry name" value="O_succ_thio_ly"/>
</dbReference>
<comment type="caution">
    <text evidence="4">The sequence shown here is derived from an EMBL/GenBank/DDBJ whole genome shotgun (WGS) entry which is preliminary data.</text>
</comment>
<dbReference type="InterPro" id="IPR015424">
    <property type="entry name" value="PyrdxlP-dep_Trfase"/>
</dbReference>
<dbReference type="Gene3D" id="3.40.640.10">
    <property type="entry name" value="Type I PLP-dependent aspartate aminotransferase-like (Major domain)"/>
    <property type="match status" value="1"/>
</dbReference>
<dbReference type="InterPro" id="IPR054542">
    <property type="entry name" value="Cys_met_metab_PP"/>
</dbReference>
<dbReference type="NCBIfam" id="TIGR02080">
    <property type="entry name" value="O_succ_thio_ly"/>
    <property type="match status" value="1"/>
</dbReference>
<dbReference type="CDD" id="cd00614">
    <property type="entry name" value="CGS_like"/>
    <property type="match status" value="1"/>
</dbReference>
<comment type="similarity">
    <text evidence="3">Belongs to the trans-sulfuration enzymes family.</text>
</comment>
<comment type="cofactor">
    <cofactor evidence="1 3">
        <name>pyridoxal 5'-phosphate</name>
        <dbReference type="ChEBI" id="CHEBI:597326"/>
    </cofactor>
</comment>
<dbReference type="Proteomes" id="UP001629953">
    <property type="component" value="Unassembled WGS sequence"/>
</dbReference>
<gene>
    <name evidence="4" type="primary">metB</name>
    <name evidence="4" type="ORF">ABUE30_13670</name>
</gene>
<sequence length="388" mass="41966">MSKRQINTIAVRTGIETDTTHGAVVPPIYLSTNYSFLGYDRKGDYDYSRSANPTRNLLAQALAELEGGAGAVITNTGMAAVHLVCALLNPGDILIAPHDCYGGSYRLFDSLSARGLFEVIFVDQNDEDALGQAFARGAKLIWLETPSNPLLRLVDIKKIAEQAKSHGTLVAVDNTFLSPALQQPLYLGADIVVHSATKYINGHSDVVIGAVISKTVELHEKLAWWANCQGQTGSAFDSYLTLRGLRTLGPRMRTHQENAAVVANFLATQSQIKHVYYPGLSTHPQHDLAKCQQSGFGAMLSFELDADKSQRIEFIEKLQLFCLAESLGGVESLIAHPATMTHAGMSAAAQLEAGITPELFRISVGLEDSRDLVADLTQALSVIGTRNE</sequence>
<accession>A0ABW9G8T6</accession>
<dbReference type="InterPro" id="IPR015422">
    <property type="entry name" value="PyrdxlP-dep_Trfase_small"/>
</dbReference>